<dbReference type="AlphaFoldDB" id="A0A834A3V1"/>
<reference evidence="2 3" key="1">
    <citation type="journal article" date="2020" name="Nature">
        <title>Six reference-quality genomes reveal evolution of bat adaptations.</title>
        <authorList>
            <person name="Jebb D."/>
            <person name="Huang Z."/>
            <person name="Pippel M."/>
            <person name="Hughes G.M."/>
            <person name="Lavrichenko K."/>
            <person name="Devanna P."/>
            <person name="Winkler S."/>
            <person name="Jermiin L.S."/>
            <person name="Skirmuntt E.C."/>
            <person name="Katzourakis A."/>
            <person name="Burkitt-Gray L."/>
            <person name="Ray D.A."/>
            <person name="Sullivan K.A.M."/>
            <person name="Roscito J.G."/>
            <person name="Kirilenko B.M."/>
            <person name="Davalos L.M."/>
            <person name="Corthals A.P."/>
            <person name="Power M.L."/>
            <person name="Jones G."/>
            <person name="Ransome R.D."/>
            <person name="Dechmann D.K.N."/>
            <person name="Locatelli A.G."/>
            <person name="Puechmaille S.J."/>
            <person name="Fedrigo O."/>
            <person name="Jarvis E.D."/>
            <person name="Hiller M."/>
            <person name="Vernes S.C."/>
            <person name="Myers E.W."/>
            <person name="Teeling E.C."/>
        </authorList>
    </citation>
    <scope>NUCLEOTIDE SEQUENCE [LARGE SCALE GENOMIC DNA]</scope>
    <source>
        <strain evidence="2">Bat1K_MPI-CBG_1</strain>
    </source>
</reference>
<feature type="region of interest" description="Disordered" evidence="1">
    <location>
        <begin position="1"/>
        <end position="147"/>
    </location>
</feature>
<gene>
    <name evidence="2" type="ORF">HJG60_011103</name>
</gene>
<dbReference type="EMBL" id="JABVXQ010000006">
    <property type="protein sequence ID" value="KAF6104054.1"/>
    <property type="molecule type" value="Genomic_DNA"/>
</dbReference>
<name>A0A834A3V1_9CHIR</name>
<feature type="compositionally biased region" description="Gly residues" evidence="1">
    <location>
        <begin position="1"/>
        <end position="11"/>
    </location>
</feature>
<dbReference type="Proteomes" id="UP000664940">
    <property type="component" value="Unassembled WGS sequence"/>
</dbReference>
<organism evidence="2 3">
    <name type="scientific">Phyllostomus discolor</name>
    <name type="common">pale spear-nosed bat</name>
    <dbReference type="NCBI Taxonomy" id="89673"/>
    <lineage>
        <taxon>Eukaryota</taxon>
        <taxon>Metazoa</taxon>
        <taxon>Chordata</taxon>
        <taxon>Craniata</taxon>
        <taxon>Vertebrata</taxon>
        <taxon>Euteleostomi</taxon>
        <taxon>Mammalia</taxon>
        <taxon>Eutheria</taxon>
        <taxon>Laurasiatheria</taxon>
        <taxon>Chiroptera</taxon>
        <taxon>Yangochiroptera</taxon>
        <taxon>Phyllostomidae</taxon>
        <taxon>Phyllostominae</taxon>
        <taxon>Phyllostomus</taxon>
    </lineage>
</organism>
<sequence length="147" mass="14830">MGPGVPGGKGSGNCSRPGTPKPTAALGSTPRCLCYRNGPPPSTRSATATGVHAKPDHYGRRGLSSDQLQTQPVGRGPGAAHRASEAPAGVAQLVGTSPCKLKGRGCDSPSGHRPGVRAQSPVGARTRGNPPMFPPLIDVSLPPFPSL</sequence>
<evidence type="ECO:0000256" key="1">
    <source>
        <dbReference type="SAM" id="MobiDB-lite"/>
    </source>
</evidence>
<comment type="caution">
    <text evidence="2">The sequence shown here is derived from an EMBL/GenBank/DDBJ whole genome shotgun (WGS) entry which is preliminary data.</text>
</comment>
<accession>A0A834A3V1</accession>
<proteinExistence type="predicted"/>
<evidence type="ECO:0000313" key="2">
    <source>
        <dbReference type="EMBL" id="KAF6104054.1"/>
    </source>
</evidence>
<evidence type="ECO:0000313" key="3">
    <source>
        <dbReference type="Proteomes" id="UP000664940"/>
    </source>
</evidence>
<protein>
    <submittedName>
        <fullName evidence="2">Uncharacterized protein</fullName>
    </submittedName>
</protein>